<feature type="transmembrane region" description="Helical" evidence="6">
    <location>
        <begin position="202"/>
        <end position="220"/>
    </location>
</feature>
<organism evidence="7 8">
    <name type="scientific">Brevibacillus choshinensis</name>
    <dbReference type="NCBI Taxonomy" id="54911"/>
    <lineage>
        <taxon>Bacteria</taxon>
        <taxon>Bacillati</taxon>
        <taxon>Bacillota</taxon>
        <taxon>Bacilli</taxon>
        <taxon>Bacillales</taxon>
        <taxon>Paenibacillaceae</taxon>
        <taxon>Brevibacillus</taxon>
    </lineage>
</organism>
<dbReference type="Pfam" id="PF01098">
    <property type="entry name" value="FTSW_RODA_SPOVE"/>
    <property type="match status" value="1"/>
</dbReference>
<evidence type="ECO:0000256" key="5">
    <source>
        <dbReference type="ARBA" id="ARBA00023136"/>
    </source>
</evidence>
<evidence type="ECO:0000256" key="6">
    <source>
        <dbReference type="SAM" id="Phobius"/>
    </source>
</evidence>
<evidence type="ECO:0000256" key="2">
    <source>
        <dbReference type="ARBA" id="ARBA00022692"/>
    </source>
</evidence>
<feature type="transmembrane region" description="Helical" evidence="6">
    <location>
        <begin position="395"/>
        <end position="417"/>
    </location>
</feature>
<dbReference type="Proteomes" id="UP000596248">
    <property type="component" value="Chromosome"/>
</dbReference>
<evidence type="ECO:0000313" key="8">
    <source>
        <dbReference type="Proteomes" id="UP000596248"/>
    </source>
</evidence>
<keyword evidence="2 6" id="KW-0812">Transmembrane</keyword>
<feature type="transmembrane region" description="Helical" evidence="6">
    <location>
        <begin position="82"/>
        <end position="102"/>
    </location>
</feature>
<dbReference type="RefSeq" id="WP_203355848.1">
    <property type="nucleotide sequence ID" value="NZ_CP069127.1"/>
</dbReference>
<dbReference type="InterPro" id="IPR001182">
    <property type="entry name" value="FtsW/RodA"/>
</dbReference>
<evidence type="ECO:0000313" key="7">
    <source>
        <dbReference type="EMBL" id="QRG68850.1"/>
    </source>
</evidence>
<dbReference type="PANTHER" id="PTHR30474:SF1">
    <property type="entry name" value="PEPTIDOGLYCAN GLYCOSYLTRANSFERASE MRDB"/>
    <property type="match status" value="1"/>
</dbReference>
<proteinExistence type="predicted"/>
<feature type="transmembrane region" description="Helical" evidence="6">
    <location>
        <begin position="176"/>
        <end position="193"/>
    </location>
</feature>
<evidence type="ECO:0000256" key="3">
    <source>
        <dbReference type="ARBA" id="ARBA00022960"/>
    </source>
</evidence>
<feature type="transmembrane region" description="Helical" evidence="6">
    <location>
        <begin position="329"/>
        <end position="350"/>
    </location>
</feature>
<gene>
    <name evidence="7" type="ORF">JNE38_06800</name>
</gene>
<reference evidence="7 8" key="1">
    <citation type="submission" date="2021-01" db="EMBL/GenBank/DDBJ databases">
        <title>Identification of strong promoters based on the transcriptome of Brevibacillus choshinensis.</title>
        <authorList>
            <person name="Yao D."/>
            <person name="Zhang K."/>
            <person name="Wu J."/>
        </authorList>
    </citation>
    <scope>NUCLEOTIDE SEQUENCE [LARGE SCALE GENOMIC DNA]</scope>
    <source>
        <strain evidence="7 8">HPD31-SP3</strain>
    </source>
</reference>
<feature type="transmembrane region" description="Helical" evidence="6">
    <location>
        <begin position="226"/>
        <end position="242"/>
    </location>
</feature>
<accession>A0ABX7FSR5</accession>
<feature type="transmembrane region" description="Helical" evidence="6">
    <location>
        <begin position="139"/>
        <end position="156"/>
    </location>
</feature>
<feature type="transmembrane region" description="Helical" evidence="6">
    <location>
        <begin position="114"/>
        <end position="132"/>
    </location>
</feature>
<protein>
    <submittedName>
        <fullName evidence="7">FtsW/RodA/SpoVE family cell cycle protein</fullName>
    </submittedName>
</protein>
<keyword evidence="4 6" id="KW-1133">Transmembrane helix</keyword>
<evidence type="ECO:0000256" key="4">
    <source>
        <dbReference type="ARBA" id="ARBA00022989"/>
    </source>
</evidence>
<feature type="transmembrane region" description="Helical" evidence="6">
    <location>
        <begin position="249"/>
        <end position="269"/>
    </location>
</feature>
<feature type="transmembrane region" description="Helical" evidence="6">
    <location>
        <begin position="362"/>
        <end position="389"/>
    </location>
</feature>
<name>A0ABX7FSR5_BRECH</name>
<dbReference type="PANTHER" id="PTHR30474">
    <property type="entry name" value="CELL CYCLE PROTEIN"/>
    <property type="match status" value="1"/>
</dbReference>
<dbReference type="NCBIfam" id="NF038403">
    <property type="entry name" value="perm_prefix_1"/>
    <property type="match status" value="1"/>
</dbReference>
<sequence length="432" mass="48275">MKTKTNSFIADYLNHVCSHVKAKGMHAEIRLELESHLTDLFEKKISEGMDEDEAIRMAILSMGDAETVGKQLHQIHKPKLEWSLMALVVVFLGVGLCTMYGLQLTFISTMVAKQTIATAIGITVMLAITFTDYRKLQPFSWHLYGVTALVMSYMLINSTTINGRPFLDVESIKIDFVTLSPYLFIVSAAGIILSRTWQFQGIVSKLGALVFLPSALYFFSHSNSSLVIYLVGLSVLIMFANNNRQEKRWFLATNSLLCLATWLSDGYLLEKLHVWINPHEDPLGRGYIYIQSMEAIRSAGLWGNGLGAQLQTLPDITSDFKFTYVIHSLGWTGGLLIFLSIAIFTVRMAGVVRKGSDSYGKLLVVSLLTIFSISFFWPMLMTVGLLPVVGLGMPFISYSSYAVIIQLAALGLIMSVYRRKDTIPRTRRTNTT</sequence>
<keyword evidence="3" id="KW-0133">Cell shape</keyword>
<dbReference type="EMBL" id="CP069127">
    <property type="protein sequence ID" value="QRG68850.1"/>
    <property type="molecule type" value="Genomic_DNA"/>
</dbReference>
<comment type="subcellular location">
    <subcellularLocation>
        <location evidence="1">Membrane</location>
        <topology evidence="1">Multi-pass membrane protein</topology>
    </subcellularLocation>
</comment>
<keyword evidence="8" id="KW-1185">Reference proteome</keyword>
<evidence type="ECO:0000256" key="1">
    <source>
        <dbReference type="ARBA" id="ARBA00004141"/>
    </source>
</evidence>
<keyword evidence="5 6" id="KW-0472">Membrane</keyword>
<dbReference type="InterPro" id="IPR047928">
    <property type="entry name" value="Perm_prefix_1"/>
</dbReference>